<organism evidence="1 2">
    <name type="scientific">Okeania hirsuta</name>
    <dbReference type="NCBI Taxonomy" id="1458930"/>
    <lineage>
        <taxon>Bacteria</taxon>
        <taxon>Bacillati</taxon>
        <taxon>Cyanobacteriota</taxon>
        <taxon>Cyanophyceae</taxon>
        <taxon>Oscillatoriophycideae</taxon>
        <taxon>Oscillatoriales</taxon>
        <taxon>Microcoleaceae</taxon>
        <taxon>Okeania</taxon>
    </lineage>
</organism>
<protein>
    <submittedName>
        <fullName evidence="1">Uncharacterized protein</fullName>
    </submittedName>
</protein>
<dbReference type="AlphaFoldDB" id="A0A3N6MVZ2"/>
<evidence type="ECO:0000313" key="2">
    <source>
        <dbReference type="Proteomes" id="UP000269154"/>
    </source>
</evidence>
<evidence type="ECO:0000313" key="1">
    <source>
        <dbReference type="EMBL" id="RQH29737.1"/>
    </source>
</evidence>
<dbReference type="EMBL" id="RCBY01000187">
    <property type="protein sequence ID" value="RQH29737.1"/>
    <property type="molecule type" value="Genomic_DNA"/>
</dbReference>
<reference evidence="1 2" key="1">
    <citation type="journal article" date="2018" name="ACS Chem. Biol.">
        <title>Ketoreductase domain dysfunction expands chemodiversity: malyngamide biosynthesis in the cyanobacterium Okeania hirsuta.</title>
        <authorList>
            <person name="Moss N.A."/>
            <person name="Leao T."/>
            <person name="Rankin M."/>
            <person name="McCullough T.M."/>
            <person name="Qu P."/>
            <person name="Korobeynikov A."/>
            <person name="Smith J.L."/>
            <person name="Gerwick L."/>
            <person name="Gerwick W.H."/>
        </authorList>
    </citation>
    <scope>NUCLEOTIDE SEQUENCE [LARGE SCALE GENOMIC DNA]</scope>
    <source>
        <strain evidence="1 2">PAB10Feb10-1</strain>
    </source>
</reference>
<sequence length="59" mass="6663">MLTNLIPIPRNEQWPDYRAGSAIPTISIAIAIFQSQNALYKWIKKPVLLAVGWLNINLS</sequence>
<keyword evidence="2" id="KW-1185">Reference proteome</keyword>
<accession>A0A3N6MVZ2</accession>
<comment type="caution">
    <text evidence="1">The sequence shown here is derived from an EMBL/GenBank/DDBJ whole genome shotgun (WGS) entry which is preliminary data.</text>
</comment>
<dbReference type="Proteomes" id="UP000269154">
    <property type="component" value="Unassembled WGS sequence"/>
</dbReference>
<gene>
    <name evidence="1" type="ORF">D5R40_24455</name>
</gene>
<proteinExistence type="predicted"/>
<dbReference type="RefSeq" id="WP_205127684.1">
    <property type="nucleotide sequence ID" value="NZ_RCBY01000187.1"/>
</dbReference>
<name>A0A3N6MVZ2_9CYAN</name>